<accession>A0AAD9BBG1</accession>
<proteinExistence type="predicted"/>
<sequence>MRRSGGRGGGGLSAERQAASSQRYNQTRERLSGFVLWMRMSSITCFGNVDGYTDIATFSFVAPEGSFLGSPCLSVSVMCEAVFDSVEEALLMIWENKESGIKNECS</sequence>
<dbReference type="AlphaFoldDB" id="A0AAD9BBG1"/>
<dbReference type="GO" id="GO:0016853">
    <property type="term" value="F:isomerase activity"/>
    <property type="evidence" value="ECO:0007669"/>
    <property type="project" value="UniProtKB-KW"/>
</dbReference>
<dbReference type="EMBL" id="JASDAP010000026">
    <property type="protein sequence ID" value="KAK1879643.1"/>
    <property type="molecule type" value="Genomic_DNA"/>
</dbReference>
<protein>
    <submittedName>
        <fullName evidence="2">Phosphoheptose isomerase</fullName>
    </submittedName>
</protein>
<keyword evidence="2" id="KW-0413">Isomerase</keyword>
<evidence type="ECO:0000256" key="1">
    <source>
        <dbReference type="SAM" id="MobiDB-lite"/>
    </source>
</evidence>
<organism evidence="2 3">
    <name type="scientific">Dissostichus eleginoides</name>
    <name type="common">Patagonian toothfish</name>
    <name type="synonym">Dissostichus amissus</name>
    <dbReference type="NCBI Taxonomy" id="100907"/>
    <lineage>
        <taxon>Eukaryota</taxon>
        <taxon>Metazoa</taxon>
        <taxon>Chordata</taxon>
        <taxon>Craniata</taxon>
        <taxon>Vertebrata</taxon>
        <taxon>Euteleostomi</taxon>
        <taxon>Actinopterygii</taxon>
        <taxon>Neopterygii</taxon>
        <taxon>Teleostei</taxon>
        <taxon>Neoteleostei</taxon>
        <taxon>Acanthomorphata</taxon>
        <taxon>Eupercaria</taxon>
        <taxon>Perciformes</taxon>
        <taxon>Notothenioidei</taxon>
        <taxon>Nototheniidae</taxon>
        <taxon>Dissostichus</taxon>
    </lineage>
</organism>
<evidence type="ECO:0000313" key="3">
    <source>
        <dbReference type="Proteomes" id="UP001228049"/>
    </source>
</evidence>
<feature type="region of interest" description="Disordered" evidence="1">
    <location>
        <begin position="1"/>
        <end position="25"/>
    </location>
</feature>
<keyword evidence="3" id="KW-1185">Reference proteome</keyword>
<evidence type="ECO:0000313" key="2">
    <source>
        <dbReference type="EMBL" id="KAK1879643.1"/>
    </source>
</evidence>
<comment type="caution">
    <text evidence="2">The sequence shown here is derived from an EMBL/GenBank/DDBJ whole genome shotgun (WGS) entry which is preliminary data.</text>
</comment>
<dbReference type="Proteomes" id="UP001228049">
    <property type="component" value="Unassembled WGS sequence"/>
</dbReference>
<gene>
    <name evidence="2" type="ORF">KUDE01_027760</name>
</gene>
<name>A0AAD9BBG1_DISEL</name>
<reference evidence="2" key="1">
    <citation type="submission" date="2023-04" db="EMBL/GenBank/DDBJ databases">
        <title>Chromosome-level genome of Chaenocephalus aceratus.</title>
        <authorList>
            <person name="Park H."/>
        </authorList>
    </citation>
    <scope>NUCLEOTIDE SEQUENCE</scope>
    <source>
        <strain evidence="2">DE</strain>
        <tissue evidence="2">Muscle</tissue>
    </source>
</reference>
<feature type="compositionally biased region" description="Gly residues" evidence="1">
    <location>
        <begin position="1"/>
        <end position="12"/>
    </location>
</feature>